<dbReference type="GO" id="GO:0032993">
    <property type="term" value="C:protein-DNA complex"/>
    <property type="evidence" value="ECO:0007669"/>
    <property type="project" value="TreeGrafter"/>
</dbReference>
<dbReference type="GO" id="GO:0003700">
    <property type="term" value="F:DNA-binding transcription factor activity"/>
    <property type="evidence" value="ECO:0007669"/>
    <property type="project" value="InterPro"/>
</dbReference>
<dbReference type="AlphaFoldDB" id="A0A4R5BQU4"/>
<name>A0A4R5BQU4_9ACTN</name>
<comment type="similarity">
    <text evidence="1">Belongs to the LysR transcriptional regulatory family.</text>
</comment>
<dbReference type="PANTHER" id="PTHR30346:SF29">
    <property type="entry name" value="LYSR SUBSTRATE-BINDING"/>
    <property type="match status" value="1"/>
</dbReference>
<proteinExistence type="inferred from homology"/>
<dbReference type="CDD" id="cd08423">
    <property type="entry name" value="PBP2_LTTR_like_6"/>
    <property type="match status" value="1"/>
</dbReference>
<feature type="domain" description="HTH lysR-type" evidence="5">
    <location>
        <begin position="2"/>
        <end position="59"/>
    </location>
</feature>
<dbReference type="Gene3D" id="3.40.190.290">
    <property type="match status" value="1"/>
</dbReference>
<dbReference type="PANTHER" id="PTHR30346">
    <property type="entry name" value="TRANSCRIPTIONAL DUAL REGULATOR HCAR-RELATED"/>
    <property type="match status" value="1"/>
</dbReference>
<dbReference type="SUPFAM" id="SSF46785">
    <property type="entry name" value="Winged helix' DNA-binding domain"/>
    <property type="match status" value="1"/>
</dbReference>
<evidence type="ECO:0000256" key="1">
    <source>
        <dbReference type="ARBA" id="ARBA00009437"/>
    </source>
</evidence>
<evidence type="ECO:0000256" key="3">
    <source>
        <dbReference type="ARBA" id="ARBA00023125"/>
    </source>
</evidence>
<dbReference type="Pfam" id="PF03466">
    <property type="entry name" value="LysR_substrate"/>
    <property type="match status" value="1"/>
</dbReference>
<keyword evidence="3" id="KW-0238">DNA-binding</keyword>
<dbReference type="Gene3D" id="1.10.10.10">
    <property type="entry name" value="Winged helix-like DNA-binding domain superfamily/Winged helix DNA-binding domain"/>
    <property type="match status" value="1"/>
</dbReference>
<evidence type="ECO:0000313" key="7">
    <source>
        <dbReference type="Proteomes" id="UP000295578"/>
    </source>
</evidence>
<dbReference type="InterPro" id="IPR036390">
    <property type="entry name" value="WH_DNA-bd_sf"/>
</dbReference>
<comment type="caution">
    <text evidence="6">The sequence shown here is derived from an EMBL/GenBank/DDBJ whole genome shotgun (WGS) entry which is preliminary data.</text>
</comment>
<evidence type="ECO:0000259" key="5">
    <source>
        <dbReference type="PROSITE" id="PS50931"/>
    </source>
</evidence>
<evidence type="ECO:0000313" key="6">
    <source>
        <dbReference type="EMBL" id="TDD89328.1"/>
    </source>
</evidence>
<reference evidence="6 7" key="1">
    <citation type="submission" date="2019-03" db="EMBL/GenBank/DDBJ databases">
        <title>Draft genome sequences of novel Actinobacteria.</title>
        <authorList>
            <person name="Sahin N."/>
            <person name="Ay H."/>
            <person name="Saygin H."/>
        </authorList>
    </citation>
    <scope>NUCLEOTIDE SEQUENCE [LARGE SCALE GENOMIC DNA]</scope>
    <source>
        <strain evidence="6 7">DSM 45941</strain>
    </source>
</reference>
<dbReference type="SUPFAM" id="SSF53850">
    <property type="entry name" value="Periplasmic binding protein-like II"/>
    <property type="match status" value="1"/>
</dbReference>
<evidence type="ECO:0000256" key="4">
    <source>
        <dbReference type="ARBA" id="ARBA00023163"/>
    </source>
</evidence>
<dbReference type="RefSeq" id="WP_132194341.1">
    <property type="nucleotide sequence ID" value="NZ_SMKY01000013.1"/>
</dbReference>
<accession>A0A4R5BQU4</accession>
<dbReference type="GO" id="GO:0003677">
    <property type="term" value="F:DNA binding"/>
    <property type="evidence" value="ECO:0007669"/>
    <property type="project" value="UniProtKB-KW"/>
</dbReference>
<keyword evidence="4" id="KW-0804">Transcription</keyword>
<dbReference type="Proteomes" id="UP000295578">
    <property type="component" value="Unassembled WGS sequence"/>
</dbReference>
<organism evidence="6 7">
    <name type="scientific">Actinomadura darangshiensis</name>
    <dbReference type="NCBI Taxonomy" id="705336"/>
    <lineage>
        <taxon>Bacteria</taxon>
        <taxon>Bacillati</taxon>
        <taxon>Actinomycetota</taxon>
        <taxon>Actinomycetes</taxon>
        <taxon>Streptosporangiales</taxon>
        <taxon>Thermomonosporaceae</taxon>
        <taxon>Actinomadura</taxon>
    </lineage>
</organism>
<protein>
    <submittedName>
        <fullName evidence="6">LysR family transcriptional regulator</fullName>
    </submittedName>
</protein>
<gene>
    <name evidence="6" type="ORF">E1293_05190</name>
</gene>
<dbReference type="OrthoDB" id="3673085at2"/>
<dbReference type="PROSITE" id="PS50931">
    <property type="entry name" value="HTH_LYSR"/>
    <property type="match status" value="1"/>
</dbReference>
<keyword evidence="7" id="KW-1185">Reference proteome</keyword>
<dbReference type="Pfam" id="PF00126">
    <property type="entry name" value="HTH_1"/>
    <property type="match status" value="1"/>
</dbReference>
<dbReference type="InterPro" id="IPR000847">
    <property type="entry name" value="LysR_HTH_N"/>
</dbReference>
<evidence type="ECO:0000256" key="2">
    <source>
        <dbReference type="ARBA" id="ARBA00023015"/>
    </source>
</evidence>
<dbReference type="InterPro" id="IPR005119">
    <property type="entry name" value="LysR_subst-bd"/>
</dbReference>
<keyword evidence="2" id="KW-0805">Transcription regulation</keyword>
<dbReference type="InterPro" id="IPR036388">
    <property type="entry name" value="WH-like_DNA-bd_sf"/>
</dbReference>
<dbReference type="EMBL" id="SMKY01000013">
    <property type="protein sequence ID" value="TDD89328.1"/>
    <property type="molecule type" value="Genomic_DNA"/>
</dbReference>
<sequence length="297" mass="30821">MLELRRLEVLAAAAREGSLAAGARKLGLTAGAASQAVAALEASTGVVLLTRLPRGVRPTPAGERLVAHAEAVLATLHRAEAELAGQNGQSIRIAAPPTAVYGLIPGVLTRLRATAPELEVTVLELEPGPARAALRAGDCEVALVNHSALLAPDLHGPWHTVHIRDEPVYAALPPGHPLAARADVAVGELADDPWLTQPPMSPCQELIQHACAAAGFAPDITATCGDYRSILALVGAGTGVSLIPELALTGLATPPVALLPTRPRISRRINALVTARTQTTAPARAVLDALLEYEQHR</sequence>